<dbReference type="EMBL" id="JAUJFL010000011">
    <property type="protein sequence ID" value="KAK2596491.1"/>
    <property type="molecule type" value="Genomic_DNA"/>
</dbReference>
<keyword evidence="2" id="KW-1185">Reference proteome</keyword>
<dbReference type="AlphaFoldDB" id="A0AAD9S2M4"/>
<dbReference type="Gene3D" id="3.40.630.30">
    <property type="match status" value="1"/>
</dbReference>
<protein>
    <recommendedName>
        <fullName evidence="3">N-acetyltransferase domain-containing protein</fullName>
    </recommendedName>
</protein>
<name>A0AAD9S2M4_PHOAM</name>
<comment type="caution">
    <text evidence="1">The sequence shown here is derived from an EMBL/GenBank/DDBJ whole genome shotgun (WGS) entry which is preliminary data.</text>
</comment>
<dbReference type="Proteomes" id="UP001265746">
    <property type="component" value="Unassembled WGS sequence"/>
</dbReference>
<evidence type="ECO:0000313" key="2">
    <source>
        <dbReference type="Proteomes" id="UP001265746"/>
    </source>
</evidence>
<reference evidence="1" key="1">
    <citation type="submission" date="2023-06" db="EMBL/GenBank/DDBJ databases">
        <authorList>
            <person name="Noh H."/>
        </authorList>
    </citation>
    <scope>NUCLEOTIDE SEQUENCE</scope>
    <source>
        <strain evidence="1">DUCC20226</strain>
    </source>
</reference>
<accession>A0AAD9S2M4</accession>
<evidence type="ECO:0008006" key="3">
    <source>
        <dbReference type="Google" id="ProtNLM"/>
    </source>
</evidence>
<gene>
    <name evidence="1" type="ORF">N8I77_013379</name>
</gene>
<sequence>MTETKFHIREVCQNPTDGEFIVAAFDSALPHLASSGSGDQWGSTPFSERADYRQRMYDSVPLSEASRLNKEASEHGRLFIAEVETDNGSELQGLSSRTDDHGNCFLSVGAAFVRENWWAGYLKAHDSTKPIYENAKIDGTFCYVEMLISDFRTGTARKGAGAALLQRARAYSISRGAKALYLDCWAGNGGTLVKFYTGQGFNKVADFSIKRPDSDEWAGSLLKLKLGT</sequence>
<proteinExistence type="predicted"/>
<dbReference type="SUPFAM" id="SSF55729">
    <property type="entry name" value="Acyl-CoA N-acyltransferases (Nat)"/>
    <property type="match status" value="2"/>
</dbReference>
<evidence type="ECO:0000313" key="1">
    <source>
        <dbReference type="EMBL" id="KAK2596491.1"/>
    </source>
</evidence>
<organism evidence="1 2">
    <name type="scientific">Phomopsis amygdali</name>
    <name type="common">Fusicoccum amygdali</name>
    <dbReference type="NCBI Taxonomy" id="1214568"/>
    <lineage>
        <taxon>Eukaryota</taxon>
        <taxon>Fungi</taxon>
        <taxon>Dikarya</taxon>
        <taxon>Ascomycota</taxon>
        <taxon>Pezizomycotina</taxon>
        <taxon>Sordariomycetes</taxon>
        <taxon>Sordariomycetidae</taxon>
        <taxon>Diaporthales</taxon>
        <taxon>Diaporthaceae</taxon>
        <taxon>Diaporthe</taxon>
    </lineage>
</organism>
<dbReference type="InterPro" id="IPR016181">
    <property type="entry name" value="Acyl_CoA_acyltransferase"/>
</dbReference>